<comment type="function">
    <text evidence="7">Catalyzes the addition of meso-diaminopimelic acid to the nucleotide precursor UDP-N-acetylmuramoyl-L-alanyl-D-glutamate (UMAG) in the biosynthesis of bacterial cell-wall peptidoglycan.</text>
</comment>
<comment type="subcellular location">
    <subcellularLocation>
        <location evidence="7 8">Cytoplasm</location>
    </subcellularLocation>
</comment>
<feature type="binding site" evidence="7">
    <location>
        <position position="208"/>
    </location>
    <ligand>
        <name>UDP-N-acetyl-alpha-D-muramoyl-L-alanyl-D-glutamate</name>
        <dbReference type="ChEBI" id="CHEBI:83900"/>
    </ligand>
</feature>
<reference evidence="12 13" key="1">
    <citation type="submission" date="2020-06" db="EMBL/GenBank/DDBJ databases">
        <title>Frischella cerana isolated from Apis cerana gut homogenate.</title>
        <authorList>
            <person name="Wolter L.A."/>
            <person name="Suenami S."/>
            <person name="Miyazaki R."/>
        </authorList>
    </citation>
    <scope>NUCLEOTIDE SEQUENCE [LARGE SCALE GENOMIC DNA]</scope>
    <source>
        <strain evidence="12 13">Ac13</strain>
    </source>
</reference>
<dbReference type="InterPro" id="IPR004101">
    <property type="entry name" value="Mur_ligase_C"/>
</dbReference>
<comment type="similarity">
    <text evidence="1 7">Belongs to the MurCDEF family. MurE subfamily.</text>
</comment>
<comment type="cofactor">
    <cofactor evidence="7">
        <name>Mg(2+)</name>
        <dbReference type="ChEBI" id="CHEBI:18420"/>
    </cofactor>
</comment>
<feature type="binding site" evidence="7">
    <location>
        <position position="415"/>
    </location>
    <ligand>
        <name>meso-2,6-diaminopimelate</name>
        <dbReference type="ChEBI" id="CHEBI:57791"/>
    </ligand>
</feature>
<feature type="binding site" evidence="7">
    <location>
        <begin position="173"/>
        <end position="174"/>
    </location>
    <ligand>
        <name>UDP-N-acetyl-alpha-D-muramoyl-L-alanyl-D-glutamate</name>
        <dbReference type="ChEBI" id="CHEBI:83900"/>
    </ligand>
</feature>
<evidence type="ECO:0000313" key="13">
    <source>
        <dbReference type="Proteomes" id="UP000651208"/>
    </source>
</evidence>
<dbReference type="HAMAP" id="MF_00208">
    <property type="entry name" value="MurE"/>
    <property type="match status" value="1"/>
</dbReference>
<sequence>MAHYDLQRLIHYFNIELPVEQVGMMSFYMAEKINQLKMDSRLIKPNDIFIALPGYTVDGKEFIPQAIAAGAIAVLIETDDKQQDKKIGFYTQQNKYTPLIYIYQLSKYLSALADDFYDHPSEKLRVVGVTGTNGKTTISQLIAQWVELLGEKTAVLGTLGNGVYNHLTPSANTTPSPVEIQAYLADFYQNDVKLVAMEISSHGLVLDRVKAITFAATVFTNISRDHLDFHQTMKNYQQAKWSLFSPNAEESAVKSPGKRIINYDDVVGQQWISVLNDVVVVSSKPENLSIIKTFGKAYIGVSKVSYHDKGITIELESSYGKAQLSSALFGAFNVSNLLLAFATLLTLNYPFVELVDTAARLVPVSGRMEIFTAVHKPTVIVDYAHTPDALDKALSATKEHCHGKLWVIFGCGGDRDKGKRALMAQVAEQYTNNIIVTNDNPRTEDQDEIVADILKGFTKLMTWQIIKDRTQAIAYAITQSQEKDIILVAGKGHEDYQIIGKQKYHYSDRETVCRLLGI</sequence>
<dbReference type="InterPro" id="IPR036565">
    <property type="entry name" value="Mur-like_cat_sf"/>
</dbReference>
<feature type="domain" description="Mur ligase central" evidence="11">
    <location>
        <begin position="129"/>
        <end position="343"/>
    </location>
</feature>
<feature type="binding site" evidence="7">
    <location>
        <begin position="439"/>
        <end position="442"/>
    </location>
    <ligand>
        <name>meso-2,6-diaminopimelate</name>
        <dbReference type="ChEBI" id="CHEBI:57791"/>
    </ligand>
</feature>
<dbReference type="NCBIfam" id="TIGR01085">
    <property type="entry name" value="murE"/>
    <property type="match status" value="1"/>
</dbReference>
<dbReference type="GO" id="GO:0008765">
    <property type="term" value="F:UDP-N-acetylmuramoylalanyl-D-glutamate-2,6-diaminopimelate ligase activity"/>
    <property type="evidence" value="ECO:0007669"/>
    <property type="project" value="UniProtKB-EC"/>
</dbReference>
<dbReference type="Proteomes" id="UP000651208">
    <property type="component" value="Unassembled WGS sequence"/>
</dbReference>
<protein>
    <recommendedName>
        <fullName evidence="7">UDP-N-acetylmuramoyl-L-alanyl-D-glutamate--2,6-diaminopimelate ligase</fullName>
        <ecNumber evidence="7">6.3.2.13</ecNumber>
    </recommendedName>
    <alternativeName>
        <fullName evidence="7">Meso-A2pm-adding enzyme</fullName>
    </alternativeName>
    <alternativeName>
        <fullName evidence="7">Meso-diaminopimelate-adding enzyme</fullName>
    </alternativeName>
    <alternativeName>
        <fullName evidence="7">UDP-MurNAc-L-Ala-D-Glu:meso-diaminopimelate ligase</fullName>
    </alternativeName>
    <alternativeName>
        <fullName evidence="7">UDP-MurNAc-tripeptide synthetase</fullName>
    </alternativeName>
    <alternativeName>
        <fullName evidence="7">UDP-N-acetylmuramyl-tripeptide synthetase</fullName>
    </alternativeName>
</protein>
<dbReference type="Pfam" id="PF08245">
    <property type="entry name" value="Mur_ligase_M"/>
    <property type="match status" value="1"/>
</dbReference>
<dbReference type="EC" id="6.3.2.13" evidence="7"/>
<dbReference type="InterPro" id="IPR013221">
    <property type="entry name" value="Mur_ligase_cen"/>
</dbReference>
<dbReference type="NCBIfam" id="NF001126">
    <property type="entry name" value="PRK00139.1-4"/>
    <property type="match status" value="1"/>
</dbReference>
<feature type="binding site" evidence="7">
    <location>
        <position position="494"/>
    </location>
    <ligand>
        <name>meso-2,6-diaminopimelate</name>
        <dbReference type="ChEBI" id="CHEBI:57791"/>
    </ligand>
</feature>
<feature type="binding site" evidence="7">
    <location>
        <begin position="131"/>
        <end position="137"/>
    </location>
    <ligand>
        <name>ATP</name>
        <dbReference type="ChEBI" id="CHEBI:30616"/>
    </ligand>
</feature>
<keyword evidence="13" id="KW-1185">Reference proteome</keyword>
<comment type="caution">
    <text evidence="7">Lacks conserved residue(s) required for the propagation of feature annotation.</text>
</comment>
<comment type="caution">
    <text evidence="12">The sequence shown here is derived from an EMBL/GenBank/DDBJ whole genome shotgun (WGS) entry which is preliminary data.</text>
</comment>
<dbReference type="Pfam" id="PF02875">
    <property type="entry name" value="Mur_ligase_C"/>
    <property type="match status" value="1"/>
</dbReference>
<evidence type="ECO:0000259" key="9">
    <source>
        <dbReference type="Pfam" id="PF01225"/>
    </source>
</evidence>
<feature type="binding site" evidence="7">
    <location>
        <position position="40"/>
    </location>
    <ligand>
        <name>UDP-N-acetyl-alpha-D-muramoyl-L-alanyl-D-glutamate</name>
        <dbReference type="ChEBI" id="CHEBI:83900"/>
    </ligand>
</feature>
<comment type="catalytic activity">
    <reaction evidence="7">
        <text>UDP-N-acetyl-alpha-D-muramoyl-L-alanyl-D-glutamate + meso-2,6-diaminopimelate + ATP = UDP-N-acetyl-alpha-D-muramoyl-L-alanyl-gamma-D-glutamyl-meso-2,6-diaminopimelate + ADP + phosphate + H(+)</text>
        <dbReference type="Rhea" id="RHEA:23676"/>
        <dbReference type="ChEBI" id="CHEBI:15378"/>
        <dbReference type="ChEBI" id="CHEBI:30616"/>
        <dbReference type="ChEBI" id="CHEBI:43474"/>
        <dbReference type="ChEBI" id="CHEBI:57791"/>
        <dbReference type="ChEBI" id="CHEBI:83900"/>
        <dbReference type="ChEBI" id="CHEBI:83905"/>
        <dbReference type="ChEBI" id="CHEBI:456216"/>
        <dbReference type="EC" id="6.3.2.13"/>
    </reaction>
</comment>
<dbReference type="PANTHER" id="PTHR23135:SF4">
    <property type="entry name" value="UDP-N-ACETYLMURAMOYL-L-ALANYL-D-GLUTAMATE--2,6-DIAMINOPIMELATE LIGASE MURE HOMOLOG, CHLOROPLASTIC"/>
    <property type="match status" value="1"/>
</dbReference>
<dbReference type="InterPro" id="IPR000713">
    <property type="entry name" value="Mur_ligase_N"/>
</dbReference>
<feature type="modified residue" description="N6-carboxylysine" evidence="7">
    <location>
        <position position="240"/>
    </location>
</feature>
<feature type="binding site" evidence="7">
    <location>
        <position position="172"/>
    </location>
    <ligand>
        <name>UDP-N-acetyl-alpha-D-muramoyl-L-alanyl-D-glutamate</name>
        <dbReference type="ChEBI" id="CHEBI:83900"/>
    </ligand>
</feature>
<comment type="pathway">
    <text evidence="7 8">Cell wall biogenesis; peptidoglycan biosynthesis.</text>
</comment>
<evidence type="ECO:0000259" key="11">
    <source>
        <dbReference type="Pfam" id="PF08245"/>
    </source>
</evidence>
<dbReference type="Pfam" id="PF01225">
    <property type="entry name" value="Mur_ligase"/>
    <property type="match status" value="1"/>
</dbReference>
<feature type="binding site" evidence="7">
    <location>
        <position position="490"/>
    </location>
    <ligand>
        <name>meso-2,6-diaminopimelate</name>
        <dbReference type="ChEBI" id="CHEBI:57791"/>
    </ligand>
</feature>
<evidence type="ECO:0000256" key="8">
    <source>
        <dbReference type="RuleBase" id="RU004135"/>
    </source>
</evidence>
<gene>
    <name evidence="7 12" type="primary">murE</name>
    <name evidence="12" type="ORF">FcAc13_02610</name>
</gene>
<comment type="PTM">
    <text evidence="7">Carboxylation is probably crucial for Mg(2+) binding and, consequently, for the gamma-phosphate positioning of ATP.</text>
</comment>
<dbReference type="EMBL" id="JABURY010000006">
    <property type="protein sequence ID" value="MBC9130197.1"/>
    <property type="molecule type" value="Genomic_DNA"/>
</dbReference>
<evidence type="ECO:0000259" key="10">
    <source>
        <dbReference type="Pfam" id="PF02875"/>
    </source>
</evidence>
<evidence type="ECO:0000256" key="7">
    <source>
        <dbReference type="HAMAP-Rule" id="MF_00208"/>
    </source>
</evidence>
<feature type="binding site" evidence="7">
    <location>
        <position position="200"/>
    </location>
    <ligand>
        <name>UDP-N-acetyl-alpha-D-muramoyl-L-alanyl-D-glutamate</name>
        <dbReference type="ChEBI" id="CHEBI:83900"/>
    </ligand>
</feature>
<dbReference type="Gene3D" id="3.40.1190.10">
    <property type="entry name" value="Mur-like, catalytic domain"/>
    <property type="match status" value="1"/>
</dbReference>
<organism evidence="12 13">
    <name type="scientific">Frischella japonica</name>
    <dbReference type="NCBI Taxonomy" id="2741544"/>
    <lineage>
        <taxon>Bacteria</taxon>
        <taxon>Pseudomonadati</taxon>
        <taxon>Pseudomonadota</taxon>
        <taxon>Gammaproteobacteria</taxon>
        <taxon>Orbales</taxon>
        <taxon>Orbaceae</taxon>
        <taxon>Frischella</taxon>
    </lineage>
</organism>
<evidence type="ECO:0000256" key="3">
    <source>
        <dbReference type="ARBA" id="ARBA00022960"/>
    </source>
</evidence>
<keyword evidence="3 7" id="KW-0133">Cell shape</keyword>
<keyword evidence="7" id="KW-0067">ATP-binding</keyword>
<dbReference type="InterPro" id="IPR035911">
    <property type="entry name" value="MurE/MurF_N"/>
</dbReference>
<keyword evidence="5 7" id="KW-0131">Cell cycle</keyword>
<proteinExistence type="inferred from homology"/>
<keyword evidence="7" id="KW-0547">Nucleotide-binding</keyword>
<evidence type="ECO:0000256" key="1">
    <source>
        <dbReference type="ARBA" id="ARBA00005898"/>
    </source>
</evidence>
<evidence type="ECO:0000313" key="12">
    <source>
        <dbReference type="EMBL" id="MBC9130197.1"/>
    </source>
</evidence>
<dbReference type="Gene3D" id="3.40.1390.10">
    <property type="entry name" value="MurE/MurF, N-terminal domain"/>
    <property type="match status" value="1"/>
</dbReference>
<evidence type="ECO:0000256" key="4">
    <source>
        <dbReference type="ARBA" id="ARBA00022984"/>
    </source>
</evidence>
<feature type="domain" description="Mur ligase N-terminal catalytic" evidence="9">
    <location>
        <begin position="33"/>
        <end position="117"/>
    </location>
</feature>
<evidence type="ECO:0000256" key="2">
    <source>
        <dbReference type="ARBA" id="ARBA00022618"/>
    </source>
</evidence>
<keyword evidence="4 7" id="KW-0573">Peptidoglycan synthesis</keyword>
<keyword evidence="7" id="KW-0460">Magnesium</keyword>
<dbReference type="Gene3D" id="3.90.190.20">
    <property type="entry name" value="Mur ligase, C-terminal domain"/>
    <property type="match status" value="1"/>
</dbReference>
<accession>A0ABR7QVF4</accession>
<dbReference type="InterPro" id="IPR005761">
    <property type="entry name" value="UDP-N-AcMur-Glu-dNH2Pim_ligase"/>
</dbReference>
<dbReference type="SUPFAM" id="SSF53244">
    <property type="entry name" value="MurD-like peptide ligases, peptide-binding domain"/>
    <property type="match status" value="1"/>
</dbReference>
<name>A0ABR7QVF4_9GAMM</name>
<feature type="short sequence motif" description="Meso-diaminopimelate recognition motif" evidence="7">
    <location>
        <begin position="439"/>
        <end position="442"/>
    </location>
</feature>
<dbReference type="SUPFAM" id="SSF53623">
    <property type="entry name" value="MurD-like peptide ligases, catalytic domain"/>
    <property type="match status" value="1"/>
</dbReference>
<keyword evidence="7 12" id="KW-0436">Ligase</keyword>
<dbReference type="NCBIfam" id="NF001123">
    <property type="entry name" value="PRK00139.1-1"/>
    <property type="match status" value="1"/>
</dbReference>
<keyword evidence="7" id="KW-0963">Cytoplasm</keyword>
<dbReference type="RefSeq" id="WP_187754637.1">
    <property type="nucleotide sequence ID" value="NZ_JABURY010000006.1"/>
</dbReference>
<dbReference type="SUPFAM" id="SSF63418">
    <property type="entry name" value="MurE/MurF N-terminal domain"/>
    <property type="match status" value="1"/>
</dbReference>
<evidence type="ECO:0000256" key="5">
    <source>
        <dbReference type="ARBA" id="ARBA00023306"/>
    </source>
</evidence>
<keyword evidence="6 7" id="KW-0961">Cell wall biogenesis/degradation</keyword>
<dbReference type="InterPro" id="IPR036615">
    <property type="entry name" value="Mur_ligase_C_dom_sf"/>
</dbReference>
<keyword evidence="2 7" id="KW-0132">Cell division</keyword>
<feature type="domain" description="Mur ligase C-terminal" evidence="10">
    <location>
        <begin position="366"/>
        <end position="492"/>
    </location>
</feature>
<dbReference type="PANTHER" id="PTHR23135">
    <property type="entry name" value="MUR LIGASE FAMILY MEMBER"/>
    <property type="match status" value="1"/>
</dbReference>
<evidence type="ECO:0000256" key="6">
    <source>
        <dbReference type="ARBA" id="ARBA00023316"/>
    </source>
</evidence>